<comment type="similarity">
    <text evidence="2">Belongs to the WD repeat ESC family.</text>
</comment>
<sequence length="422" mass="47901">MLDDIDTNYAVDSASIVQQQGHDTDIDDKDDSVSTGTATSRSSFGLNKLHRKCKATKIVKPSFKYVCHLREDHGQPIFGVQFNHHLWQQAIFASVGKDRISIYECTEPPEDGNGGIKLLQCYADPDPDENFYTCAWSYDVETSEPILAAAGYRGVIRLFNISRNMSNKHFIGHGHAINELKFHPKLPYILLSGSKDHSLRLWNVSSDVCVAIFGGVEGHRDEVLSLDFDSKGDRIMSSGMDHSLKLWCLNKPAIHDALESSCHYNVNKNAAPYPTIKEHFPDFSTRDIHRNYVDCVVWFGDFVLSKSCENSIICWKPGKLDQKEVRPQETATSVIHHFDYKECEIWFVRFAFNLWHKMLALGNQQGKTYVWELDASDPNATKCSTLVHPKCNAAIRQTTFSRDSSILVCVCDDGTIWRWDKL</sequence>
<keyword evidence="5" id="KW-0677">Repeat</keyword>
<dbReference type="InterPro" id="IPR019775">
    <property type="entry name" value="WD40_repeat_CS"/>
</dbReference>
<dbReference type="InterPro" id="IPR015943">
    <property type="entry name" value="WD40/YVTN_repeat-like_dom_sf"/>
</dbReference>
<dbReference type="GeneID" id="101888742"/>
<dbReference type="SUPFAM" id="SSF50978">
    <property type="entry name" value="WD40 repeat-like"/>
    <property type="match status" value="1"/>
</dbReference>
<name>A0A1I8MJZ4_MUSDO</name>
<evidence type="ECO:0000256" key="11">
    <source>
        <dbReference type="PROSITE-ProRule" id="PRU00221"/>
    </source>
</evidence>
<keyword evidence="3" id="KW-0678">Repressor</keyword>
<reference evidence="13" key="1">
    <citation type="submission" date="2020-05" db="UniProtKB">
        <authorList>
            <consortium name="EnsemblMetazoa"/>
        </authorList>
    </citation>
    <scope>IDENTIFICATION</scope>
    <source>
        <strain evidence="13">Aabys</strain>
    </source>
</reference>
<proteinExistence type="inferred from homology"/>
<keyword evidence="6" id="KW-0805">Transcription regulation</keyword>
<comment type="subcellular location">
    <subcellularLocation>
        <location evidence="1">Nucleus</location>
    </subcellularLocation>
</comment>
<dbReference type="VEuPathDB" id="VectorBase:MDOMA2_010675"/>
<evidence type="ECO:0000256" key="12">
    <source>
        <dbReference type="SAM" id="MobiDB-lite"/>
    </source>
</evidence>
<dbReference type="EnsemblMetazoa" id="MDOA005717-RC">
    <property type="protein sequence ID" value="MDOA005717-PC"/>
    <property type="gene ID" value="MDOA005717"/>
</dbReference>
<evidence type="ECO:0000256" key="2">
    <source>
        <dbReference type="ARBA" id="ARBA00008075"/>
    </source>
</evidence>
<evidence type="ECO:0000256" key="10">
    <source>
        <dbReference type="ARBA" id="ARBA00076259"/>
    </source>
</evidence>
<dbReference type="Proteomes" id="UP001652621">
    <property type="component" value="Unplaced"/>
</dbReference>
<protein>
    <recommendedName>
        <fullName evidence="9">Polycomb protein esc</fullName>
    </recommendedName>
    <alternativeName>
        <fullName evidence="10">Protein extra sex combs</fullName>
    </alternativeName>
</protein>
<evidence type="ECO:0000256" key="1">
    <source>
        <dbReference type="ARBA" id="ARBA00004123"/>
    </source>
</evidence>
<dbReference type="VEuPathDB" id="VectorBase:MDOA005717"/>
<evidence type="ECO:0000256" key="7">
    <source>
        <dbReference type="ARBA" id="ARBA00023163"/>
    </source>
</evidence>
<keyword evidence="14" id="KW-1185">Reference proteome</keyword>
<feature type="compositionally biased region" description="Polar residues" evidence="12">
    <location>
        <begin position="33"/>
        <end position="42"/>
    </location>
</feature>
<dbReference type="InterPro" id="IPR001680">
    <property type="entry name" value="WD40_rpt"/>
</dbReference>
<dbReference type="FunFam" id="2.130.10.10:FF:000056">
    <property type="entry name" value="Polycomb protein eed"/>
    <property type="match status" value="1"/>
</dbReference>
<feature type="repeat" description="WD" evidence="11">
    <location>
        <begin position="216"/>
        <end position="247"/>
    </location>
</feature>
<feature type="repeat" description="WD" evidence="11">
    <location>
        <begin position="170"/>
        <end position="212"/>
    </location>
</feature>
<gene>
    <name evidence="13" type="primary">101888742</name>
    <name evidence="15" type="synonym">LOC101888742</name>
</gene>
<dbReference type="PROSITE" id="PS00678">
    <property type="entry name" value="WD_REPEATS_1"/>
    <property type="match status" value="1"/>
</dbReference>
<keyword evidence="7" id="KW-0804">Transcription</keyword>
<dbReference type="Gene3D" id="2.130.10.10">
    <property type="entry name" value="YVTN repeat-like/Quinoprotein amine dehydrogenase"/>
    <property type="match status" value="1"/>
</dbReference>
<evidence type="ECO:0000313" key="14">
    <source>
        <dbReference type="Proteomes" id="UP001652621"/>
    </source>
</evidence>
<dbReference type="PANTHER" id="PTHR10253">
    <property type="entry name" value="POLYCOMB PROTEIN"/>
    <property type="match status" value="1"/>
</dbReference>
<organism evidence="13">
    <name type="scientific">Musca domestica</name>
    <name type="common">House fly</name>
    <dbReference type="NCBI Taxonomy" id="7370"/>
    <lineage>
        <taxon>Eukaryota</taxon>
        <taxon>Metazoa</taxon>
        <taxon>Ecdysozoa</taxon>
        <taxon>Arthropoda</taxon>
        <taxon>Hexapoda</taxon>
        <taxon>Insecta</taxon>
        <taxon>Pterygota</taxon>
        <taxon>Neoptera</taxon>
        <taxon>Endopterygota</taxon>
        <taxon>Diptera</taxon>
        <taxon>Brachycera</taxon>
        <taxon>Muscomorpha</taxon>
        <taxon>Muscoidea</taxon>
        <taxon>Muscidae</taxon>
        <taxon>Musca</taxon>
    </lineage>
</organism>
<dbReference type="AlphaFoldDB" id="A0A1I8MJZ4"/>
<reference evidence="15" key="2">
    <citation type="submission" date="2025-04" db="UniProtKB">
        <authorList>
            <consortium name="RefSeq"/>
        </authorList>
    </citation>
    <scope>IDENTIFICATION</scope>
    <source>
        <strain evidence="15">Aabys</strain>
    </source>
</reference>
<evidence type="ECO:0000256" key="4">
    <source>
        <dbReference type="ARBA" id="ARBA00022574"/>
    </source>
</evidence>
<evidence type="ECO:0000256" key="9">
    <source>
        <dbReference type="ARBA" id="ARBA00072179"/>
    </source>
</evidence>
<dbReference type="InterPro" id="IPR051243">
    <property type="entry name" value="PcG_WD-repeat"/>
</dbReference>
<dbReference type="RefSeq" id="XP_011290322.1">
    <property type="nucleotide sequence ID" value="XM_011292020.2"/>
</dbReference>
<dbReference type="GO" id="GO:0005634">
    <property type="term" value="C:nucleus"/>
    <property type="evidence" value="ECO:0007669"/>
    <property type="project" value="UniProtKB-SubCell"/>
</dbReference>
<keyword evidence="8" id="KW-0539">Nucleus</keyword>
<evidence type="ECO:0000313" key="15">
    <source>
        <dbReference type="RefSeq" id="XP_011290322.1"/>
    </source>
</evidence>
<dbReference type="InterPro" id="IPR036322">
    <property type="entry name" value="WD40_repeat_dom_sf"/>
</dbReference>
<evidence type="ECO:0000256" key="5">
    <source>
        <dbReference type="ARBA" id="ARBA00022737"/>
    </source>
</evidence>
<accession>A0A1I8MJZ4</accession>
<evidence type="ECO:0000256" key="3">
    <source>
        <dbReference type="ARBA" id="ARBA00022491"/>
    </source>
</evidence>
<dbReference type="STRING" id="7370.A0A1I8MJZ4"/>
<dbReference type="KEGG" id="mde:101888742"/>
<dbReference type="SMART" id="SM00320">
    <property type="entry name" value="WD40"/>
    <property type="match status" value="6"/>
</dbReference>
<evidence type="ECO:0000313" key="13">
    <source>
        <dbReference type="EnsemblMetazoa" id="MDOA005717-PC"/>
    </source>
</evidence>
<keyword evidence="4 11" id="KW-0853">WD repeat</keyword>
<dbReference type="PROSITE" id="PS50082">
    <property type="entry name" value="WD_REPEATS_2"/>
    <property type="match status" value="2"/>
</dbReference>
<evidence type="ECO:0000256" key="8">
    <source>
        <dbReference type="ARBA" id="ARBA00023242"/>
    </source>
</evidence>
<dbReference type="PROSITE" id="PS50294">
    <property type="entry name" value="WD_REPEATS_REGION"/>
    <property type="match status" value="2"/>
</dbReference>
<dbReference type="OrthoDB" id="7318948at2759"/>
<feature type="region of interest" description="Disordered" evidence="12">
    <location>
        <begin position="19"/>
        <end position="42"/>
    </location>
</feature>
<dbReference type="eggNOG" id="KOG1034">
    <property type="taxonomic scope" value="Eukaryota"/>
</dbReference>
<dbReference type="Pfam" id="PF00400">
    <property type="entry name" value="WD40"/>
    <property type="match status" value="3"/>
</dbReference>
<evidence type="ECO:0000256" key="6">
    <source>
        <dbReference type="ARBA" id="ARBA00023015"/>
    </source>
</evidence>